<reference evidence="1 2" key="1">
    <citation type="submission" date="2018-06" db="EMBL/GenBank/DDBJ databases">
        <authorList>
            <consortium name="Pathogen Informatics"/>
            <person name="Doyle S."/>
        </authorList>
    </citation>
    <scope>NUCLEOTIDE SEQUENCE [LARGE SCALE GENOMIC DNA]</scope>
    <source>
        <strain evidence="1 2">NCTC10794</strain>
    </source>
</reference>
<name>A0A377I390_HAEPH</name>
<evidence type="ECO:0000313" key="2">
    <source>
        <dbReference type="Proteomes" id="UP000254867"/>
    </source>
</evidence>
<organism evidence="1 2">
    <name type="scientific">Haemophilus parahaemolyticus</name>
    <dbReference type="NCBI Taxonomy" id="735"/>
    <lineage>
        <taxon>Bacteria</taxon>
        <taxon>Pseudomonadati</taxon>
        <taxon>Pseudomonadota</taxon>
        <taxon>Gammaproteobacteria</taxon>
        <taxon>Pasteurellales</taxon>
        <taxon>Pasteurellaceae</taxon>
        <taxon>Haemophilus</taxon>
    </lineage>
</organism>
<evidence type="ECO:0000313" key="1">
    <source>
        <dbReference type="EMBL" id="STO64470.1"/>
    </source>
</evidence>
<dbReference type="RefSeq" id="WP_119222876.1">
    <property type="nucleotide sequence ID" value="NZ_UGHH01000002.1"/>
</dbReference>
<gene>
    <name evidence="1" type="primary">dmcA</name>
    <name evidence="1" type="ORF">NCTC10794_01537</name>
</gene>
<protein>
    <submittedName>
        <fullName evidence="1">Methyl-accepting chemotaxis protein</fullName>
    </submittedName>
</protein>
<sequence length="351" mass="37957">MAIPFIVGGLIAAASAVAGKKAYDGYQDNSRAEEISSRAKRDYNRAKESVEYSQKWLNEKTETLGKYQLSVGQQFKTFEEMAIKLLQRLESFEPNRRKIQVDIPPRKLKQIEAFSMSAAEFATGLASGAITGGATAFAIYGGVMTFATASTGTAIATLSGAAATNAALAAIGGGALSAGGLGIAGGTALLGGVVAAPLAAVVAWSYASSAEKNLEKAREMRDEVEGIVKKCDNITSKLDSARAYVEDVYDAIYDMNQHFERYYDYIKRIYDLVFVEKISDNEIREISQDIKRMANNGLGVAACMTEIIVTPLFKLKDNNEVISDSNNIPMINRENMNNVISSQKSLLVSYI</sequence>
<dbReference type="AlphaFoldDB" id="A0A377I390"/>
<accession>A0A377I390</accession>
<proteinExistence type="predicted"/>
<dbReference type="Proteomes" id="UP000254867">
    <property type="component" value="Unassembled WGS sequence"/>
</dbReference>
<dbReference type="EMBL" id="UGHH01000002">
    <property type="protein sequence ID" value="STO64470.1"/>
    <property type="molecule type" value="Genomic_DNA"/>
</dbReference>